<organism evidence="2 3">
    <name type="scientific">Arachis hypogaea</name>
    <name type="common">Peanut</name>
    <dbReference type="NCBI Taxonomy" id="3818"/>
    <lineage>
        <taxon>Eukaryota</taxon>
        <taxon>Viridiplantae</taxon>
        <taxon>Streptophyta</taxon>
        <taxon>Embryophyta</taxon>
        <taxon>Tracheophyta</taxon>
        <taxon>Spermatophyta</taxon>
        <taxon>Magnoliopsida</taxon>
        <taxon>eudicotyledons</taxon>
        <taxon>Gunneridae</taxon>
        <taxon>Pentapetalae</taxon>
        <taxon>rosids</taxon>
        <taxon>fabids</taxon>
        <taxon>Fabales</taxon>
        <taxon>Fabaceae</taxon>
        <taxon>Papilionoideae</taxon>
        <taxon>50 kb inversion clade</taxon>
        <taxon>dalbergioids sensu lato</taxon>
        <taxon>Dalbergieae</taxon>
        <taxon>Pterocarpus clade</taxon>
        <taxon>Arachis</taxon>
    </lineage>
</organism>
<dbReference type="EMBL" id="SDMP01000018">
    <property type="protein sequence ID" value="RYQ96052.1"/>
    <property type="molecule type" value="Genomic_DNA"/>
</dbReference>
<name>A0A444Y284_ARAHY</name>
<protein>
    <recommendedName>
        <fullName evidence="1">MULE transposase domain-containing protein</fullName>
    </recommendedName>
</protein>
<comment type="caution">
    <text evidence="2">The sequence shown here is derived from an EMBL/GenBank/DDBJ whole genome shotgun (WGS) entry which is preliminary data.</text>
</comment>
<dbReference type="PANTHER" id="PTHR47718">
    <property type="entry name" value="OS01G0519700 PROTEIN"/>
    <property type="match status" value="1"/>
</dbReference>
<accession>A0A444Y284</accession>
<keyword evidence="3" id="KW-1185">Reference proteome</keyword>
<proteinExistence type="predicted"/>
<dbReference type="PANTHER" id="PTHR47718:SF13">
    <property type="entry name" value="OS09G0290500 PROTEIN"/>
    <property type="match status" value="1"/>
</dbReference>
<sequence>MENLIWTDGPSRSDYQYFNDVLAFDSTYRKNKYKRPIVIFSGVNDHKETIFFGFRLLIDESVSSYRWMLENLLEMMCWKKPLHVERNVTSNVKDENLKVLFKRWLYSEMEIAEFEADWEDALEEFGLKDKLGTSSTRIQKQENSPPIQLHTHCACDDHLSQINRVCCCKGVYKEVFLNVKKEIEKAGAVNLVRKRRHMFFVMKAEHLVKISEPLVLKRWRLDAKSPDKYVENWREGLLTMPWCTIFCIIVAVFPWGT</sequence>
<feature type="domain" description="MULE transposase" evidence="1">
    <location>
        <begin position="21"/>
        <end position="76"/>
    </location>
</feature>
<evidence type="ECO:0000259" key="1">
    <source>
        <dbReference type="Pfam" id="PF10551"/>
    </source>
</evidence>
<dbReference type="AlphaFoldDB" id="A0A444Y284"/>
<dbReference type="Proteomes" id="UP000289738">
    <property type="component" value="Chromosome B08"/>
</dbReference>
<gene>
    <name evidence="2" type="ORF">Ahy_B08g091532</name>
</gene>
<dbReference type="STRING" id="3818.A0A444Y284"/>
<dbReference type="Pfam" id="PF10551">
    <property type="entry name" value="MULE"/>
    <property type="match status" value="1"/>
</dbReference>
<evidence type="ECO:0000313" key="3">
    <source>
        <dbReference type="Proteomes" id="UP000289738"/>
    </source>
</evidence>
<evidence type="ECO:0000313" key="2">
    <source>
        <dbReference type="EMBL" id="RYQ96052.1"/>
    </source>
</evidence>
<dbReference type="InterPro" id="IPR018289">
    <property type="entry name" value="MULE_transposase_dom"/>
</dbReference>
<reference evidence="2 3" key="1">
    <citation type="submission" date="2019-01" db="EMBL/GenBank/DDBJ databases">
        <title>Sequencing of cultivated peanut Arachis hypogaea provides insights into genome evolution and oil improvement.</title>
        <authorList>
            <person name="Chen X."/>
        </authorList>
    </citation>
    <scope>NUCLEOTIDE SEQUENCE [LARGE SCALE GENOMIC DNA]</scope>
    <source>
        <strain evidence="3">cv. Fuhuasheng</strain>
        <tissue evidence="2">Leaves</tissue>
    </source>
</reference>